<feature type="compositionally biased region" description="Basic and acidic residues" evidence="11">
    <location>
        <begin position="2312"/>
        <end position="2325"/>
    </location>
</feature>
<feature type="compositionally biased region" description="Low complexity" evidence="11">
    <location>
        <begin position="1388"/>
        <end position="1397"/>
    </location>
</feature>
<evidence type="ECO:0000256" key="8">
    <source>
        <dbReference type="ARBA" id="ARBA00023163"/>
    </source>
</evidence>
<feature type="region of interest" description="Disordered" evidence="11">
    <location>
        <begin position="377"/>
        <end position="420"/>
    </location>
</feature>
<dbReference type="CDD" id="cd20710">
    <property type="entry name" value="NOT1_connector"/>
    <property type="match status" value="1"/>
</dbReference>
<proteinExistence type="predicted"/>
<dbReference type="Gene3D" id="1.25.40.800">
    <property type="match status" value="1"/>
</dbReference>
<dbReference type="Gene3D" id="4.10.1100.10">
    <property type="entry name" value="Transcription factor, SBP-box domain"/>
    <property type="match status" value="1"/>
</dbReference>
<evidence type="ECO:0000256" key="10">
    <source>
        <dbReference type="PROSITE-ProRule" id="PRU00470"/>
    </source>
</evidence>
<dbReference type="InterPro" id="IPR032191">
    <property type="entry name" value="CNOT1_CAF1_bind"/>
</dbReference>
<keyword evidence="7" id="KW-0238">DNA-binding</keyword>
<dbReference type="EMBL" id="JAXIOK010000023">
    <property type="protein sequence ID" value="KAK4742425.1"/>
    <property type="molecule type" value="Genomic_DNA"/>
</dbReference>
<feature type="region of interest" description="Disordered" evidence="11">
    <location>
        <begin position="254"/>
        <end position="297"/>
    </location>
</feature>
<dbReference type="InterPro" id="IPR032193">
    <property type="entry name" value="CNOT1_TTP_bind"/>
</dbReference>
<accession>A0AAN7GGW2</accession>
<gene>
    <name evidence="13" type="ORF">SAY87_000426</name>
</gene>
<feature type="compositionally biased region" description="Polar residues" evidence="11">
    <location>
        <begin position="1371"/>
        <end position="1387"/>
    </location>
</feature>
<evidence type="ECO:0000256" key="6">
    <source>
        <dbReference type="ARBA" id="ARBA00023015"/>
    </source>
</evidence>
<dbReference type="FunFam" id="1.25.40.800:FF:000001">
    <property type="entry name" value="CCR4-NOT transcription complex subunit 1"/>
    <property type="match status" value="1"/>
</dbReference>
<dbReference type="PROSITE" id="PS51141">
    <property type="entry name" value="ZF_SBP"/>
    <property type="match status" value="1"/>
</dbReference>
<dbReference type="PANTHER" id="PTHR13162:SF8">
    <property type="entry name" value="CCR4-NOT TRANSCRIPTION COMPLEX SUBUNIT 1"/>
    <property type="match status" value="1"/>
</dbReference>
<evidence type="ECO:0000256" key="5">
    <source>
        <dbReference type="ARBA" id="ARBA00022833"/>
    </source>
</evidence>
<evidence type="ECO:0000256" key="3">
    <source>
        <dbReference type="ARBA" id="ARBA00022723"/>
    </source>
</evidence>
<dbReference type="InterPro" id="IPR038535">
    <property type="entry name" value="CNOT1_TTP_bind_sf"/>
</dbReference>
<feature type="compositionally biased region" description="Low complexity" evidence="11">
    <location>
        <begin position="1970"/>
        <end position="1988"/>
    </location>
</feature>
<dbReference type="Pfam" id="PF04054">
    <property type="entry name" value="Not1"/>
    <property type="match status" value="1"/>
</dbReference>
<protein>
    <recommendedName>
        <fullName evidence="12">SBP-type domain-containing protein</fullName>
    </recommendedName>
</protein>
<name>A0AAN7GGW2_9MYRT</name>
<dbReference type="SUPFAM" id="SSF103612">
    <property type="entry name" value="SBT domain"/>
    <property type="match status" value="1"/>
</dbReference>
<evidence type="ECO:0000256" key="1">
    <source>
        <dbReference type="ARBA" id="ARBA00004123"/>
    </source>
</evidence>
<dbReference type="InterPro" id="IPR040398">
    <property type="entry name" value="Not1"/>
</dbReference>
<feature type="region of interest" description="Disordered" evidence="11">
    <location>
        <begin position="1969"/>
        <end position="1988"/>
    </location>
</feature>
<comment type="subcellular location">
    <subcellularLocation>
        <location evidence="1">Nucleus</location>
    </subcellularLocation>
</comment>
<dbReference type="InterPro" id="IPR004333">
    <property type="entry name" value="SBP_dom"/>
</dbReference>
<dbReference type="GO" id="GO:0000289">
    <property type="term" value="P:nuclear-transcribed mRNA poly(A) tail shortening"/>
    <property type="evidence" value="ECO:0007669"/>
    <property type="project" value="UniProtKB-ARBA"/>
</dbReference>
<keyword evidence="5" id="KW-0862">Zinc</keyword>
<evidence type="ECO:0000313" key="14">
    <source>
        <dbReference type="Proteomes" id="UP001345219"/>
    </source>
</evidence>
<dbReference type="FunFam" id="1.25.40.840:FF:000003">
    <property type="entry name" value="Transcription regulator"/>
    <property type="match status" value="1"/>
</dbReference>
<dbReference type="Gene3D" id="1.25.40.790">
    <property type="match status" value="1"/>
</dbReference>
<feature type="region of interest" description="Disordered" evidence="11">
    <location>
        <begin position="2869"/>
        <end position="2888"/>
    </location>
</feature>
<dbReference type="GO" id="GO:0030015">
    <property type="term" value="C:CCR4-NOT core complex"/>
    <property type="evidence" value="ECO:0007669"/>
    <property type="project" value="InterPro"/>
</dbReference>
<evidence type="ECO:0000256" key="9">
    <source>
        <dbReference type="ARBA" id="ARBA00023242"/>
    </source>
</evidence>
<dbReference type="Pfam" id="PF12842">
    <property type="entry name" value="DUF3819"/>
    <property type="match status" value="1"/>
</dbReference>
<dbReference type="InterPro" id="IPR036893">
    <property type="entry name" value="SBP_sf"/>
</dbReference>
<comment type="caution">
    <text evidence="13">The sequence shown here is derived from an EMBL/GenBank/DDBJ whole genome shotgun (WGS) entry which is preliminary data.</text>
</comment>
<dbReference type="FunFam" id="1.25.40.180:FF:000012">
    <property type="entry name" value="Ccr4-Not transcription complex subunit"/>
    <property type="match status" value="1"/>
</dbReference>
<dbReference type="InterPro" id="IPR024557">
    <property type="entry name" value="CNOT1_dom_4"/>
</dbReference>
<dbReference type="InterPro" id="IPR032194">
    <property type="entry name" value="CNOT1_HEAT"/>
</dbReference>
<dbReference type="InterPro" id="IPR055454">
    <property type="entry name" value="CNOT1-like_NOT1_connector"/>
</dbReference>
<evidence type="ECO:0000256" key="4">
    <source>
        <dbReference type="ARBA" id="ARBA00022771"/>
    </source>
</evidence>
<feature type="compositionally biased region" description="Basic residues" evidence="11">
    <location>
        <begin position="380"/>
        <end position="392"/>
    </location>
</feature>
<dbReference type="GO" id="GO:0005634">
    <property type="term" value="C:nucleus"/>
    <property type="evidence" value="ECO:0007669"/>
    <property type="project" value="UniProtKB-SubCell"/>
</dbReference>
<keyword evidence="6" id="KW-0805">Transcription regulation</keyword>
<dbReference type="GO" id="GO:0017148">
    <property type="term" value="P:negative regulation of translation"/>
    <property type="evidence" value="ECO:0007669"/>
    <property type="project" value="InterPro"/>
</dbReference>
<feature type="region of interest" description="Disordered" evidence="11">
    <location>
        <begin position="2303"/>
        <end position="2328"/>
    </location>
</feature>
<evidence type="ECO:0000313" key="13">
    <source>
        <dbReference type="EMBL" id="KAK4742425.1"/>
    </source>
</evidence>
<dbReference type="Pfam" id="PF03110">
    <property type="entry name" value="SBP"/>
    <property type="match status" value="1"/>
</dbReference>
<keyword evidence="4 10" id="KW-0863">Zinc-finger</keyword>
<dbReference type="Pfam" id="PF16415">
    <property type="entry name" value="CNOT1_CAF1_bind"/>
    <property type="match status" value="1"/>
</dbReference>
<dbReference type="Pfam" id="PF25097">
    <property type="entry name" value="ARM_Cnot1"/>
    <property type="match status" value="1"/>
</dbReference>
<dbReference type="GO" id="GO:0060090">
    <property type="term" value="F:molecular adaptor activity"/>
    <property type="evidence" value="ECO:0007669"/>
    <property type="project" value="TreeGrafter"/>
</dbReference>
<dbReference type="Gene3D" id="1.25.40.180">
    <property type="match status" value="1"/>
</dbReference>
<keyword evidence="14" id="KW-1185">Reference proteome</keyword>
<dbReference type="FunFam" id="4.10.1100.10:FF:000001">
    <property type="entry name" value="Squamosa promoter-binding-like protein 14"/>
    <property type="match status" value="1"/>
</dbReference>
<dbReference type="Pfam" id="PF16418">
    <property type="entry name" value="CNOT1_HEAT"/>
    <property type="match status" value="1"/>
</dbReference>
<dbReference type="GO" id="GO:0008270">
    <property type="term" value="F:zinc ion binding"/>
    <property type="evidence" value="ECO:0007669"/>
    <property type="project" value="UniProtKB-KW"/>
</dbReference>
<dbReference type="Proteomes" id="UP001345219">
    <property type="component" value="Chromosome 1"/>
</dbReference>
<reference evidence="13 14" key="1">
    <citation type="journal article" date="2023" name="Hortic Res">
        <title>Pangenome of water caltrop reveals structural variations and asymmetric subgenome divergence after allopolyploidization.</title>
        <authorList>
            <person name="Zhang X."/>
            <person name="Chen Y."/>
            <person name="Wang L."/>
            <person name="Yuan Y."/>
            <person name="Fang M."/>
            <person name="Shi L."/>
            <person name="Lu R."/>
            <person name="Comes H.P."/>
            <person name="Ma Y."/>
            <person name="Chen Y."/>
            <person name="Huang G."/>
            <person name="Zhou Y."/>
            <person name="Zheng Z."/>
            <person name="Qiu Y."/>
        </authorList>
    </citation>
    <scope>NUCLEOTIDE SEQUENCE [LARGE SCALE GENOMIC DNA]</scope>
    <source>
        <tissue evidence="13">Roots</tissue>
    </source>
</reference>
<dbReference type="PANTHER" id="PTHR13162">
    <property type="entry name" value="CCR4-NOT TRANSCRIPTION COMPLEX"/>
    <property type="match status" value="1"/>
</dbReference>
<evidence type="ECO:0000256" key="2">
    <source>
        <dbReference type="ARBA" id="ARBA00022491"/>
    </source>
</evidence>
<dbReference type="FunFam" id="1.25.40.790:FF:000002">
    <property type="entry name" value="Transcription regulator"/>
    <property type="match status" value="1"/>
</dbReference>
<keyword evidence="3" id="KW-0479">Metal-binding</keyword>
<evidence type="ECO:0000256" key="7">
    <source>
        <dbReference type="ARBA" id="ARBA00023125"/>
    </source>
</evidence>
<keyword evidence="2" id="KW-0678">Repressor</keyword>
<feature type="region of interest" description="Disordered" evidence="11">
    <location>
        <begin position="1340"/>
        <end position="1405"/>
    </location>
</feature>
<dbReference type="Gene3D" id="1.25.40.840">
    <property type="entry name" value="CCR4-NOT transcription complex subunit 1 TTP binding domain"/>
    <property type="match status" value="1"/>
</dbReference>
<evidence type="ECO:0000256" key="11">
    <source>
        <dbReference type="SAM" id="MobiDB-lite"/>
    </source>
</evidence>
<keyword evidence="9" id="KW-0539">Nucleus</keyword>
<organism evidence="13 14">
    <name type="scientific">Trapa incisa</name>
    <dbReference type="NCBI Taxonomy" id="236973"/>
    <lineage>
        <taxon>Eukaryota</taxon>
        <taxon>Viridiplantae</taxon>
        <taxon>Streptophyta</taxon>
        <taxon>Embryophyta</taxon>
        <taxon>Tracheophyta</taxon>
        <taxon>Spermatophyta</taxon>
        <taxon>Magnoliopsida</taxon>
        <taxon>eudicotyledons</taxon>
        <taxon>Gunneridae</taxon>
        <taxon>Pentapetalae</taxon>
        <taxon>rosids</taxon>
        <taxon>malvids</taxon>
        <taxon>Myrtales</taxon>
        <taxon>Lythraceae</taxon>
        <taxon>Trapa</taxon>
    </lineage>
</organism>
<feature type="domain" description="SBP-type" evidence="12">
    <location>
        <begin position="188"/>
        <end position="265"/>
    </location>
</feature>
<dbReference type="GO" id="GO:0000932">
    <property type="term" value="C:P-body"/>
    <property type="evidence" value="ECO:0007669"/>
    <property type="project" value="TreeGrafter"/>
</dbReference>
<dbReference type="Pfam" id="PF16417">
    <property type="entry name" value="CNOT1_TTP_bind"/>
    <property type="match status" value="1"/>
</dbReference>
<dbReference type="InterPro" id="IPR007196">
    <property type="entry name" value="CCR4-Not_Not1_C"/>
</dbReference>
<sequence length="2888" mass="320495">MLDYEWTAGVNAAASGMLSADDPNCHEPPPSHGHPMVDHYADAAVDVNHVLPVQADAAGGSTLFAHHFSSQNHHHHHHHQQAIGQSNLLPFYDPRIYGASSYSSSGGGPSTFYHHDSFPGPGGGHFMAVPKTEDVMAQPPSAALGNFTARIGLNLGGRTYFSSAEDDFVSRLYRRSRPPEAGCGSVKAPQCQAEGCKADLTHAKHYHRRHKVCEFHSKASAVIAAGLTQRFCQQCSRFHLLSEFDHGKRSCRKRLADHNRRRRKSQQQQQPNLEMEIDRPPSQGGRSSLIDGISSSKDHATTSNIKLPRLQLHLAHSFSQGGDQQWWISRRCVVCAATWAFLTSSSAATSAATAFSTRIAAITTANLLRLHDVTGAGARRSGHRPVRGKGALHPRGLQDGNTQLRRSPSKIRRHLTRPERAPAEAVLRRGRLLEGTSFSKMSCVEEEDPWMDQKDDQTYHQQSLHLSLKTLATAQSVKMLKFSDSVSDHIRFRLQTVEESTADNVLRELLQFSEYGVEANILLLQSCLDYMNAHMEDLSMHLEAVLVEIFKHLLDMPNFSTIFCLSVNNGIINETYLEKLSGALRLSLSEKIGIGLALSVSDNLDTRKYGKNFCMAQIEELSASVVALKSIEQIQNVLMFLHTSEGLCKLVDSFMQMLSLVHPKDYPLFMIAPFLSDELLENDTFGNLDMLFDGECEDFDAILAEMKEQTSMGDIIKEIGYGCTVNDLQCKEILSWFSPLNEITISRLLGTIARTQVGLQENHHASSTYCMAFGGSALSDIPSPSSWDDQVLVDSIQQLAPGINWISVAENLDHEGFYLPDESALSLLMSVYHRASQDPFPLHAICGSIWKNSEGQLSFLKFAVSAPPEIFTFAHSSRQLAYADAVHGHKLQLDHANHAWLCLDLLDVLSQLAERGHANSVRTILEYPLKYCPEVLLLGIAHVNTSYNLLQFEVSLTVFPSILKNADGLEMILYLWHVNPTLVLKGYADAVSLDPDFITRILDICQDLKILSPVLEMIPSSIGIRLAALASRNERIDLETWLNTNFLVYKHSFFEECLEFLKQIEFGDREPSVRGFDHSVGILNAYLEAAPVFIKVLKAQRGISSSHQHMEELERLRVTLTRSNMGLQNGGTTDSSTSEEYPKDVEFEANSYFQKMFSGQLTVDSMVQTLARFKESSVKREKSICDCMIGNLFEEYRFFPKYPERQLQIAAVLFGSVIKHQLVTHIMLGIALRCVLDALRKPADSKMFMFGTKALEQFVDRLIEWPQYCNHILQISHLRGAHPDVVLFIERTLGKISSSHLISDAGNSVTSHIPTQTGIGNSELNSGTSALAMQLSSSLQLQPGHESTLEERQRHPMAPSNDLKPIVPALSKQSFTVGESSSNQKNAVSTTTSVTSSPGFVRPSRGATSARFGSALNIETLVAAAEKRDAPIETPVSEVQDKTSFIINNISAANIETKAKEFTEILKEHYYPWFAQYMVMKRASIEPNFHDLYLKFFDKINSKVLNKEVIQATYENCKVLLGSERIKSSSEERSLLKNLGSWLGKLTIGRNQVLRAREIDPKSLIIEAYEKGKMIAVIPFTSKILEPCQSSLAYQPPNPWTMGILGLLAEIYVVPHLKMNLKFDIEVLFKNLGVDMKDISPTSLLKDRVREVEGNPDFSNKDVGTSQTQMVSDMKSGIMPAINQVDIPHKVVNASDSVGHAHLLSQYANPLHLSSNTLIEDEKLAALGLSDQLPPSGQGLLQAAQSQASFSSQLPAPVLNTHVVINQKLNTLGLQLHFQRVVPVAMDRAIKEIVTSIVQRSVTIATQTTKELVLKDYALESDETRIHNAAHLMVASLAGSLAHVTCKEPLRASISSQLRSSLQGLTLAGELLEQAVQLVTNDNLDLGCAVIEQAATDKAIQTIDGEIGQQLLLRRKQREGVAQVFYDASVFAQGSIGVLPEALRPKPGHLSLSQQRVYEDFVRLPWQNHSTQSSHSLPSGHSASASSVPSSSYDLPYGQLSSYVSTQGSSGIEAVAHRQQDVPTEGIDTASTPYSSASATHIGATDGVIRHTIEKSSAIPSMSLSASIPELNYVETAGATKEFNPLQALPLPPATDCIGNSISEPSLQPRDALDKYQIVAQKLDDLVTSDARDAEVQRIIAEVPEIVLRCRSKDEAALAVAQKVFKRLYENAANSFLVGAHLAILAAIRDVCKLVVKELTSWVIYSDEERKFNKDITVGLIHSELLNLAEYNLHMAKLIDGGRNKTATEFAISLLHTLVLEECSVVSELQSLVEALAKLATKPGVPESLQQLVDILRNPGASTAVHGGVSTGKEDRGTQSKDKKAPSPIATCREEYNNAEVVEPDPSGFRDQVSSLLVEWFGICEIPGANDAAASQFILKLHQSGFLKGDDMTDRFICCLMEFAVAHCLSSEGVNVGSLQSPQQPQNLSFLAIDTYSKLLFSILKYGPVDHVSSKLFILSRLMEVTVKYIQKDAEEKKTSFNPRPYFRLFINWLLDLNSLDPTVDGASLQILMEFSNAFHALQPLKVPSFSFAWLELVSHRSFMPKILTGNSQKGWLYFQRLLVDLFQFMEPFLRNAELGGPVHFLYKGTLRVLLVLLHDFPEFLCDYHFTFCDVIPTSCIQMRNIILSAFPHSMRLPDPSTPNLKIDLLAEIREPPHILSEVDAALKAKQMKAEIDEYLKTRPQGSSFLTELKQRLLLPPAEAAISGTRYDVPLINSLVLYVGMQAIQQLQARTAHTQTPVNPTSLVVFLMSAALDIFQILIVELDTEGRYLFLNAVANQLRYPNTHTHYFSFVVLYLYAESNQEIIQEQITRVLFERLFVNRPHPWGLLITFIELIKNPRYNFWNRAFIRCAPEIEKLFEPVARSCGGPKPVDESPVSAWISENSR</sequence>
<keyword evidence="8" id="KW-0804">Transcription</keyword>
<evidence type="ECO:0000259" key="12">
    <source>
        <dbReference type="PROSITE" id="PS51141"/>
    </source>
</evidence>
<dbReference type="GO" id="GO:0003677">
    <property type="term" value="F:DNA binding"/>
    <property type="evidence" value="ECO:0007669"/>
    <property type="project" value="UniProtKB-KW"/>
</dbReference>